<dbReference type="PANTHER" id="PTHR11820">
    <property type="entry name" value="ACYLPYRUVASE"/>
    <property type="match status" value="1"/>
</dbReference>
<dbReference type="PANTHER" id="PTHR11820:SF7">
    <property type="entry name" value="ACYLPYRUVASE FAHD1, MITOCHONDRIAL"/>
    <property type="match status" value="1"/>
</dbReference>
<dbReference type="EMBL" id="CP003355">
    <property type="protein sequence ID" value="AHD04993.1"/>
    <property type="molecule type" value="Genomic_DNA"/>
</dbReference>
<sequence length="239" mass="26594">MSHFITPRIFRILCPNIILTEGYEYGSFHFLEPSFLHNYTDSTQLHAEELGNAVPEKPMIFTKPSYAVAWMDGDTHMLPGGKGEIHYEAELVIRIGSGYEPGKKAEDLIESVALGIDYTLREVQNKLKEKGHPWLEAKGFLGSAGLTDFHVFEGIHKLTDETFSLQINEKTVQKGNVADMIFGLDAIVSYIGTHFGLNEGDIIYTGTPAGVGTVRHGDELALLWGEQLWGTCTLHLRKS</sequence>
<dbReference type="GO" id="GO:0018773">
    <property type="term" value="F:acetylpyruvate hydrolase activity"/>
    <property type="evidence" value="ECO:0007669"/>
    <property type="project" value="TreeGrafter"/>
</dbReference>
<dbReference type="Gene3D" id="3.90.850.10">
    <property type="entry name" value="Fumarylacetoacetase-like, C-terminal domain"/>
    <property type="match status" value="1"/>
</dbReference>
<evidence type="ECO:0000259" key="3">
    <source>
        <dbReference type="Pfam" id="PF01557"/>
    </source>
</evidence>
<dbReference type="GO" id="GO:0046872">
    <property type="term" value="F:metal ion binding"/>
    <property type="evidence" value="ECO:0007669"/>
    <property type="project" value="UniProtKB-KW"/>
</dbReference>
<dbReference type="HOGENOM" id="CLU_028458_5_2_9"/>
<dbReference type="PATRIC" id="fig|697284.3.peg.1089"/>
<dbReference type="KEGG" id="plv:ERIC2_c11600"/>
<gene>
    <name evidence="4" type="ORF">ERIC2_c11600</name>
</gene>
<evidence type="ECO:0000313" key="5">
    <source>
        <dbReference type="Proteomes" id="UP000029431"/>
    </source>
</evidence>
<keyword evidence="5" id="KW-1185">Reference proteome</keyword>
<accession>V9W4A2</accession>
<evidence type="ECO:0000256" key="2">
    <source>
        <dbReference type="ARBA" id="ARBA00022723"/>
    </source>
</evidence>
<proteinExistence type="inferred from homology"/>
<dbReference type="eggNOG" id="COG0179">
    <property type="taxonomic scope" value="Bacteria"/>
</dbReference>
<protein>
    <recommendedName>
        <fullName evidence="3">Fumarylacetoacetase-like C-terminal domain-containing protein</fullName>
    </recommendedName>
</protein>
<evidence type="ECO:0000256" key="1">
    <source>
        <dbReference type="ARBA" id="ARBA00010211"/>
    </source>
</evidence>
<dbReference type="AlphaFoldDB" id="V9W4A2"/>
<name>V9W4A2_9BACL</name>
<dbReference type="Proteomes" id="UP000029431">
    <property type="component" value="Chromosome"/>
</dbReference>
<comment type="similarity">
    <text evidence="1">Belongs to the FAH family.</text>
</comment>
<evidence type="ECO:0000313" key="4">
    <source>
        <dbReference type="EMBL" id="AHD04993.1"/>
    </source>
</evidence>
<dbReference type="InterPro" id="IPR036663">
    <property type="entry name" value="Fumarylacetoacetase_C_sf"/>
</dbReference>
<dbReference type="InterPro" id="IPR011234">
    <property type="entry name" value="Fumarylacetoacetase-like_C"/>
</dbReference>
<reference evidence="4 5" key="1">
    <citation type="journal article" date="2014" name="PLoS ONE">
        <title>How to Kill the Honey Bee Larva: Genomic Potential and Virulence Mechanisms of Paenibacillus larvae.</title>
        <authorList>
            <person name="Djukic M."/>
            <person name="Brzuszkiewicz E."/>
            <person name="Funfhaus A."/>
            <person name="Voss J."/>
            <person name="Gollnow K."/>
            <person name="Poppinga L."/>
            <person name="Liesegang H."/>
            <person name="Garcia-Gonzalez E."/>
            <person name="Genersch E."/>
            <person name="Daniel R."/>
        </authorList>
    </citation>
    <scope>NUCLEOTIDE SEQUENCE [LARGE SCALE GENOMIC DNA]</scope>
    <source>
        <strain evidence="4 5">DSM 25430</strain>
    </source>
</reference>
<organism evidence="4 5">
    <name type="scientific">Paenibacillus larvae subsp. larvae DSM 25430</name>
    <dbReference type="NCBI Taxonomy" id="697284"/>
    <lineage>
        <taxon>Bacteria</taxon>
        <taxon>Bacillati</taxon>
        <taxon>Bacillota</taxon>
        <taxon>Bacilli</taxon>
        <taxon>Bacillales</taxon>
        <taxon>Paenibacillaceae</taxon>
        <taxon>Paenibacillus</taxon>
    </lineage>
</organism>
<keyword evidence="2" id="KW-0479">Metal-binding</keyword>
<dbReference type="Pfam" id="PF01557">
    <property type="entry name" value="FAA_hydrolase"/>
    <property type="match status" value="1"/>
</dbReference>
<feature type="domain" description="Fumarylacetoacetase-like C-terminal" evidence="3">
    <location>
        <begin position="46"/>
        <end position="220"/>
    </location>
</feature>
<dbReference type="SUPFAM" id="SSF56529">
    <property type="entry name" value="FAH"/>
    <property type="match status" value="1"/>
</dbReference>